<evidence type="ECO:0000313" key="5">
    <source>
        <dbReference type="EMBL" id="MDP9968921.1"/>
    </source>
</evidence>
<dbReference type="RefSeq" id="WP_307591550.1">
    <property type="nucleotide sequence ID" value="NZ_JAUSRV010000001.1"/>
</dbReference>
<reference evidence="5" key="1">
    <citation type="submission" date="2023-07" db="EMBL/GenBank/DDBJ databases">
        <title>Sorghum-associated microbial communities from plants grown in Nebraska, USA.</title>
        <authorList>
            <person name="Schachtman D."/>
        </authorList>
    </citation>
    <scope>NUCLEOTIDE SEQUENCE</scope>
    <source>
        <strain evidence="5">DS3315</strain>
    </source>
</reference>
<evidence type="ECO:0000256" key="2">
    <source>
        <dbReference type="ARBA" id="ARBA00019066"/>
    </source>
</evidence>
<feature type="compositionally biased region" description="Basic residues" evidence="4">
    <location>
        <begin position="265"/>
        <end position="275"/>
    </location>
</feature>
<sequence length="275" mass="30942">MSDATSTWADSWPMSQQALMKLMFPIQSPGESGATDTQVPMQEQFADLRDTWQESIEKWTELVKQGSKATPMTPETLRELFIPARWSGTGTGAFDAGLRQVLEGPKYAMLFDLDRKLLVLKQLALQRDKDVAALHAITLKAWNTAFERFSSSVVSTKVKAPATWRAMADQWLAVLNDTLIEVQRSEAFVEAQRKTLRSASDHRLQEREIAEAWCEAFHVPTRTEMDEMQRTVTELRRQLRALQRAGGPRSIGNHTTASPPAKRGAATKRRASVRS</sequence>
<evidence type="ECO:0000256" key="1">
    <source>
        <dbReference type="ARBA" id="ARBA00004683"/>
    </source>
</evidence>
<accession>A0AAW8E882</accession>
<gene>
    <name evidence="5" type="ORF">J2W39_000144</name>
</gene>
<dbReference type="AlphaFoldDB" id="A0AAW8E882"/>
<keyword evidence="3" id="KW-0583">PHB biosynthesis</keyword>
<dbReference type="Proteomes" id="UP001224845">
    <property type="component" value="Unassembled WGS sequence"/>
</dbReference>
<dbReference type="InterPro" id="IPR010123">
    <property type="entry name" value="PHA_synth_III_E"/>
</dbReference>
<protein>
    <recommendedName>
        <fullName evidence="2">Poly(3-hydroxyalkanoate) polymerase subunit PhaE</fullName>
    </recommendedName>
</protein>
<organism evidence="5 6">
    <name type="scientific">Variovorax paradoxus</name>
    <dbReference type="NCBI Taxonomy" id="34073"/>
    <lineage>
        <taxon>Bacteria</taxon>
        <taxon>Pseudomonadati</taxon>
        <taxon>Pseudomonadota</taxon>
        <taxon>Betaproteobacteria</taxon>
        <taxon>Burkholderiales</taxon>
        <taxon>Comamonadaceae</taxon>
        <taxon>Variovorax</taxon>
    </lineage>
</organism>
<dbReference type="GO" id="GO:0042619">
    <property type="term" value="P:poly-hydroxybutyrate biosynthetic process"/>
    <property type="evidence" value="ECO:0007669"/>
    <property type="project" value="UniProtKB-KW"/>
</dbReference>
<name>A0AAW8E882_VARPD</name>
<comment type="pathway">
    <text evidence="1">Biopolymer metabolism; poly-(R)-3-hydroxybutanoate biosynthesis.</text>
</comment>
<dbReference type="Pfam" id="PF09712">
    <property type="entry name" value="PHA_synth_III_E"/>
    <property type="match status" value="1"/>
</dbReference>
<proteinExistence type="predicted"/>
<comment type="caution">
    <text evidence="5">The sequence shown here is derived from an EMBL/GenBank/DDBJ whole genome shotgun (WGS) entry which is preliminary data.</text>
</comment>
<evidence type="ECO:0000256" key="4">
    <source>
        <dbReference type="SAM" id="MobiDB-lite"/>
    </source>
</evidence>
<evidence type="ECO:0000313" key="6">
    <source>
        <dbReference type="Proteomes" id="UP001224845"/>
    </source>
</evidence>
<dbReference type="EMBL" id="JAUSRV010000001">
    <property type="protein sequence ID" value="MDP9968921.1"/>
    <property type="molecule type" value="Genomic_DNA"/>
</dbReference>
<feature type="region of interest" description="Disordered" evidence="4">
    <location>
        <begin position="243"/>
        <end position="275"/>
    </location>
</feature>
<evidence type="ECO:0000256" key="3">
    <source>
        <dbReference type="ARBA" id="ARBA00022752"/>
    </source>
</evidence>